<dbReference type="AlphaFoldDB" id="A0AAI8ETW8"/>
<sequence>MAGAYARWQIVGAVRAYRGGDAYWRACVDLAARRSASSAVMVAVLVANTVVRQVLGYSFSTWRLHLRGEHIRSAHDVGWVRNLSAGKMMPRMPTTPRATSA</sequence>
<evidence type="ECO:0000313" key="2">
    <source>
        <dbReference type="Proteomes" id="UP000000576"/>
    </source>
</evidence>
<protein>
    <submittedName>
        <fullName evidence="1">Chloride channel</fullName>
    </submittedName>
</protein>
<dbReference type="KEGG" id="xac:XAC3781"/>
<evidence type="ECO:0000313" key="1">
    <source>
        <dbReference type="EMBL" id="AAM38624.1"/>
    </source>
</evidence>
<proteinExistence type="predicted"/>
<gene>
    <name evidence="1" type="ordered locus">XAC3781</name>
</gene>
<name>A0AAI8ETW8_XANAC</name>
<accession>A0AAI8ETW8</accession>
<organism evidence="1 2">
    <name type="scientific">Xanthomonas axonopodis pv. citri (strain 306)</name>
    <dbReference type="NCBI Taxonomy" id="190486"/>
    <lineage>
        <taxon>Bacteria</taxon>
        <taxon>Pseudomonadati</taxon>
        <taxon>Pseudomonadota</taxon>
        <taxon>Gammaproteobacteria</taxon>
        <taxon>Lysobacterales</taxon>
        <taxon>Lysobacteraceae</taxon>
        <taxon>Xanthomonas</taxon>
    </lineage>
</organism>
<dbReference type="EMBL" id="AE008923">
    <property type="protein sequence ID" value="AAM38624.1"/>
    <property type="molecule type" value="Genomic_DNA"/>
</dbReference>
<dbReference type="Proteomes" id="UP000000576">
    <property type="component" value="Chromosome"/>
</dbReference>
<reference evidence="1 2" key="1">
    <citation type="journal article" date="2002" name="Nature">
        <title>Comparison of the genomes of two Xanthomonas pathogens with differing host specificities.</title>
        <authorList>
            <person name="da Silva A.C."/>
            <person name="Ferro J.A."/>
            <person name="Reinach F.C."/>
            <person name="Farah C.S."/>
            <person name="Furlan L.R."/>
            <person name="Quaggio R.B."/>
            <person name="Monteiro-Vitorello C.B."/>
            <person name="Van Sluys M.A."/>
            <person name="Almeida N.F."/>
            <person name="Alves L.M."/>
            <person name="do Amaral A.M."/>
            <person name="Bertolini M.C."/>
            <person name="Camargo L.E."/>
            <person name="Camarotte G."/>
            <person name="Cannavan F."/>
            <person name="Cardozo J."/>
            <person name="Chambergo F."/>
            <person name="Ciapina L.P."/>
            <person name="Cicarelli R.M."/>
            <person name="Coutinho L.L."/>
            <person name="Cursino-Santos J.R."/>
            <person name="El-Dorry H."/>
            <person name="Faria J.B."/>
            <person name="Ferreira A.J."/>
            <person name="Ferreira R.C."/>
            <person name="Ferro M.I."/>
            <person name="Formighieri E.F."/>
            <person name="Franco M.C."/>
            <person name="Greggio C.C."/>
            <person name="Gruber A."/>
            <person name="Katsuyama A.M."/>
            <person name="Kishi L.T."/>
            <person name="Leite R.P."/>
            <person name="Lemos E.G."/>
            <person name="Lemos M.V."/>
            <person name="Locali E.C."/>
            <person name="Machado M.A."/>
            <person name="Madeira A.M."/>
            <person name="Martinez-Rossi N.M."/>
            <person name="Martins E.C."/>
            <person name="Meidanis J."/>
            <person name="Menck C.F."/>
            <person name="Miyaki C.Y."/>
            <person name="Moon D.H."/>
            <person name="Moreira L.M."/>
            <person name="Novo M.T."/>
            <person name="Okura V.K."/>
            <person name="Oliveira M.C."/>
            <person name="Oliveira V.R."/>
            <person name="Pereira H.A."/>
            <person name="Rossi A."/>
            <person name="Sena J.A."/>
            <person name="Silva C."/>
            <person name="de Souza R.F."/>
            <person name="Spinola L.A."/>
            <person name="Takita M.A."/>
            <person name="Tamura R.E."/>
            <person name="Teixeira E.C."/>
            <person name="Tezza R.I."/>
            <person name="Trindade dos Santos M."/>
            <person name="Truffi D."/>
            <person name="Tsai S.M."/>
            <person name="White F.F."/>
            <person name="Setubal J.C."/>
            <person name="Kitajima J.P."/>
        </authorList>
    </citation>
    <scope>NUCLEOTIDE SEQUENCE [LARGE SCALE GENOMIC DNA]</scope>
    <source>
        <strain evidence="1 2">306</strain>
    </source>
</reference>